<proteinExistence type="predicted"/>
<gene>
    <name evidence="1" type="ORF">METZ01_LOCUS517474</name>
</gene>
<evidence type="ECO:0000313" key="1">
    <source>
        <dbReference type="EMBL" id="SVE64620.1"/>
    </source>
</evidence>
<dbReference type="AlphaFoldDB" id="A0A383F7E8"/>
<sequence length="51" mass="5934">MNIVVLFTFGYKMYDWAKKGHLPKEAIFYNTLADNGVLLYSFSNSPQIMKK</sequence>
<name>A0A383F7E8_9ZZZZ</name>
<organism evidence="1">
    <name type="scientific">marine metagenome</name>
    <dbReference type="NCBI Taxonomy" id="408172"/>
    <lineage>
        <taxon>unclassified sequences</taxon>
        <taxon>metagenomes</taxon>
        <taxon>ecological metagenomes</taxon>
    </lineage>
</organism>
<dbReference type="EMBL" id="UINC01231887">
    <property type="protein sequence ID" value="SVE64620.1"/>
    <property type="molecule type" value="Genomic_DNA"/>
</dbReference>
<protein>
    <submittedName>
        <fullName evidence="1">Uncharacterized protein</fullName>
    </submittedName>
</protein>
<accession>A0A383F7E8</accession>
<reference evidence="1" key="1">
    <citation type="submission" date="2018-05" db="EMBL/GenBank/DDBJ databases">
        <authorList>
            <person name="Lanie J.A."/>
            <person name="Ng W.-L."/>
            <person name="Kazmierczak K.M."/>
            <person name="Andrzejewski T.M."/>
            <person name="Davidsen T.M."/>
            <person name="Wayne K.J."/>
            <person name="Tettelin H."/>
            <person name="Glass J.I."/>
            <person name="Rusch D."/>
            <person name="Podicherti R."/>
            <person name="Tsui H.-C.T."/>
            <person name="Winkler M.E."/>
        </authorList>
    </citation>
    <scope>NUCLEOTIDE SEQUENCE</scope>
</reference>